<dbReference type="InterPro" id="IPR011989">
    <property type="entry name" value="ARM-like"/>
</dbReference>
<keyword evidence="1" id="KW-0677">Repeat</keyword>
<dbReference type="PANTHER" id="PTHR22895:SF0">
    <property type="entry name" value="ARMADILLO REPEAT-CONTAINING PROTEIN 6"/>
    <property type="match status" value="1"/>
</dbReference>
<sequence length="462" mass="51630">MVLSISQETFNNAVQENITDLGLSPEEALEEAVTQFESQGVDLSSIIKELMISSASSANIEEVVVKLLNLNKKKASANEITNQLEILKTECDKGIQERVIAGKAGAYNAILDTLINNKNDVNIERHCLKAMISLMTKQPDLLDEKGIEIILSNLKKEADYDLKKLSLRWAKECCIMHEMNRQKIFDSHILENLKELLNDGTSDILRDVLSVFRGLVLDDDVRVEFGKAHDHARIIASEILCPLTGLLTRFRSDELLIFDLMLTVTSLMVRTEFCKKVEDAGGLDLIRDVMKAFPNNEKINRQCFKLLKSLGGNDDVRGHVIQKNLAPIIVTALNENKGNVGTAVAGLACISSLTLRSPENSRAFFDSGSPAVIVEVMKMYPDEKQIQKTASWAIRNMVCRSKYQSGTFIELGIEELLHKDLKKFKDIEYDIKAALRDLDCKVNLREEWTGKGGALTTGLSRE</sequence>
<gene>
    <name evidence="3" type="ORF">PHAECO_LOCUS7953</name>
</gene>
<dbReference type="SUPFAM" id="SSF48371">
    <property type="entry name" value="ARM repeat"/>
    <property type="match status" value="1"/>
</dbReference>
<evidence type="ECO:0000256" key="2">
    <source>
        <dbReference type="SAM" id="Coils"/>
    </source>
</evidence>
<name>A0A9N9SIQ9_PHACE</name>
<dbReference type="Proteomes" id="UP001153737">
    <property type="component" value="Chromosome 4"/>
</dbReference>
<dbReference type="Gene3D" id="1.25.10.10">
    <property type="entry name" value="Leucine-rich Repeat Variant"/>
    <property type="match status" value="1"/>
</dbReference>
<keyword evidence="2" id="KW-0175">Coiled coil</keyword>
<dbReference type="EMBL" id="OU896710">
    <property type="protein sequence ID" value="CAG9821220.1"/>
    <property type="molecule type" value="Genomic_DNA"/>
</dbReference>
<proteinExistence type="predicted"/>
<dbReference type="GO" id="GO:0002244">
    <property type="term" value="P:hematopoietic progenitor cell differentiation"/>
    <property type="evidence" value="ECO:0007669"/>
    <property type="project" value="TreeGrafter"/>
</dbReference>
<reference evidence="3" key="1">
    <citation type="submission" date="2022-01" db="EMBL/GenBank/DDBJ databases">
        <authorList>
            <person name="King R."/>
        </authorList>
    </citation>
    <scope>NUCLEOTIDE SEQUENCE</scope>
</reference>
<dbReference type="PANTHER" id="PTHR22895">
    <property type="entry name" value="ARMADILLO REPEAT-CONTAINING PROTEIN 6"/>
    <property type="match status" value="1"/>
</dbReference>
<dbReference type="InterPro" id="IPR016024">
    <property type="entry name" value="ARM-type_fold"/>
</dbReference>
<protein>
    <recommendedName>
        <fullName evidence="5">Armadillo repeat-containing protein 6 homolog</fullName>
    </recommendedName>
</protein>
<organism evidence="3 4">
    <name type="scientific">Phaedon cochleariae</name>
    <name type="common">Mustard beetle</name>
    <dbReference type="NCBI Taxonomy" id="80249"/>
    <lineage>
        <taxon>Eukaryota</taxon>
        <taxon>Metazoa</taxon>
        <taxon>Ecdysozoa</taxon>
        <taxon>Arthropoda</taxon>
        <taxon>Hexapoda</taxon>
        <taxon>Insecta</taxon>
        <taxon>Pterygota</taxon>
        <taxon>Neoptera</taxon>
        <taxon>Endopterygota</taxon>
        <taxon>Coleoptera</taxon>
        <taxon>Polyphaga</taxon>
        <taxon>Cucujiformia</taxon>
        <taxon>Chrysomeloidea</taxon>
        <taxon>Chrysomelidae</taxon>
        <taxon>Chrysomelinae</taxon>
        <taxon>Chrysomelini</taxon>
        <taxon>Phaedon</taxon>
    </lineage>
</organism>
<dbReference type="OrthoDB" id="449062at2759"/>
<evidence type="ECO:0000313" key="3">
    <source>
        <dbReference type="EMBL" id="CAG9821220.1"/>
    </source>
</evidence>
<evidence type="ECO:0008006" key="5">
    <source>
        <dbReference type="Google" id="ProtNLM"/>
    </source>
</evidence>
<dbReference type="AlphaFoldDB" id="A0A9N9SIQ9"/>
<evidence type="ECO:0000256" key="1">
    <source>
        <dbReference type="ARBA" id="ARBA00022737"/>
    </source>
</evidence>
<evidence type="ECO:0000313" key="4">
    <source>
        <dbReference type="Proteomes" id="UP001153737"/>
    </source>
</evidence>
<feature type="coiled-coil region" evidence="2">
    <location>
        <begin position="70"/>
        <end position="97"/>
    </location>
</feature>
<accession>A0A9N9SIQ9</accession>
<reference evidence="3" key="2">
    <citation type="submission" date="2022-10" db="EMBL/GenBank/DDBJ databases">
        <authorList>
            <consortium name="ENA_rothamsted_submissions"/>
            <consortium name="culmorum"/>
            <person name="King R."/>
        </authorList>
    </citation>
    <scope>NUCLEOTIDE SEQUENCE</scope>
</reference>
<keyword evidence="4" id="KW-1185">Reference proteome</keyword>